<evidence type="ECO:0000256" key="1">
    <source>
        <dbReference type="SAM" id="MobiDB-lite"/>
    </source>
</evidence>
<accession>A0A7L2AEZ8</accession>
<evidence type="ECO:0000256" key="2">
    <source>
        <dbReference type="SAM" id="Phobius"/>
    </source>
</evidence>
<comment type="caution">
    <text evidence="3">The sequence shown here is derived from an EMBL/GenBank/DDBJ whole genome shotgun (WGS) entry which is preliminary data.</text>
</comment>
<feature type="region of interest" description="Disordered" evidence="1">
    <location>
        <begin position="185"/>
        <end position="205"/>
    </location>
</feature>
<keyword evidence="2" id="KW-0472">Membrane</keyword>
<keyword evidence="2" id="KW-0812">Transmembrane</keyword>
<gene>
    <name evidence="3" type="primary">Csf2rb_0</name>
    <name evidence="3" type="ORF">HELFUL_R10453</name>
</gene>
<evidence type="ECO:0000313" key="4">
    <source>
        <dbReference type="Proteomes" id="UP000590868"/>
    </source>
</evidence>
<evidence type="ECO:0000313" key="3">
    <source>
        <dbReference type="EMBL" id="NXP44389.1"/>
    </source>
</evidence>
<dbReference type="EMBL" id="VXBZ01001018">
    <property type="protein sequence ID" value="NXP44389.1"/>
    <property type="molecule type" value="Genomic_DNA"/>
</dbReference>
<feature type="non-terminal residue" evidence="3">
    <location>
        <position position="324"/>
    </location>
</feature>
<keyword evidence="2" id="KW-1133">Transmembrane helix</keyword>
<dbReference type="AlphaFoldDB" id="A0A7L2AEZ8"/>
<proteinExistence type="predicted"/>
<name>A0A7L2AEZ8_9GRUI</name>
<feature type="region of interest" description="Disordered" evidence="1">
    <location>
        <begin position="219"/>
        <end position="240"/>
    </location>
</feature>
<sequence length="324" mass="35385">SEWSEEFTWKTKNVLSPVVLPVMLSALLIPLLIATYCSYKCVLRKKLWEEKIPNSSKSLLFQSYQRKAVGQQPGSLAQNISEKVEPINCLQMLDEMTRSPAEHCGTEARTAQFSHATLAPQNSCQTSGVLHETSLSLSARVCPRNQTAGPSGLFARFSCKSAAHASTSSQTCFAFNGPYLYSPTMSSQPDTHQALEVDPEGVHEKSASLQYMTLPKEDCPQAPQRQEQPGAGPPQPFLLPSQKKTMQHLNNEKEVSLAPPACGEGRNVRMEEHMSPKAVSSTTPPQQCPLEYITTDSLLLPSASDSGPLPLVSAEELPCDSQEP</sequence>
<reference evidence="3 4" key="1">
    <citation type="submission" date="2019-09" db="EMBL/GenBank/DDBJ databases">
        <title>Bird 10,000 Genomes (B10K) Project - Family phase.</title>
        <authorList>
            <person name="Zhang G."/>
        </authorList>
    </citation>
    <scope>NUCLEOTIDE SEQUENCE [LARGE SCALE GENOMIC DNA]</scope>
    <source>
        <strain evidence="3">B10K-DU-001-55</strain>
        <tissue evidence="3">Muscle</tissue>
    </source>
</reference>
<organism evidence="3 4">
    <name type="scientific">Heliornis fulica</name>
    <name type="common">sungrebe</name>
    <dbReference type="NCBI Taxonomy" id="54369"/>
    <lineage>
        <taxon>Eukaryota</taxon>
        <taxon>Metazoa</taxon>
        <taxon>Chordata</taxon>
        <taxon>Craniata</taxon>
        <taxon>Vertebrata</taxon>
        <taxon>Euteleostomi</taxon>
        <taxon>Archelosauria</taxon>
        <taxon>Archosauria</taxon>
        <taxon>Dinosauria</taxon>
        <taxon>Saurischia</taxon>
        <taxon>Theropoda</taxon>
        <taxon>Coelurosauria</taxon>
        <taxon>Aves</taxon>
        <taxon>Neognathae</taxon>
        <taxon>Neoaves</taxon>
        <taxon>Gruiformes</taxon>
        <taxon>Heliornithidae</taxon>
        <taxon>Heliornis</taxon>
    </lineage>
</organism>
<protein>
    <submittedName>
        <fullName evidence="3">IL3RB protein</fullName>
    </submittedName>
</protein>
<keyword evidence="4" id="KW-1185">Reference proteome</keyword>
<dbReference type="OrthoDB" id="9070333at2759"/>
<feature type="transmembrane region" description="Helical" evidence="2">
    <location>
        <begin position="18"/>
        <end position="39"/>
    </location>
</feature>
<dbReference type="Proteomes" id="UP000590868">
    <property type="component" value="Unassembled WGS sequence"/>
</dbReference>
<feature type="region of interest" description="Disordered" evidence="1">
    <location>
        <begin position="299"/>
        <end position="324"/>
    </location>
</feature>
<feature type="non-terminal residue" evidence="3">
    <location>
        <position position="1"/>
    </location>
</feature>